<feature type="region of interest" description="Disordered" evidence="1">
    <location>
        <begin position="16"/>
        <end position="51"/>
    </location>
</feature>
<sequence>MLIYIYTYDFTYRQTHGSGTREGERKGLGEKRRERGETEYQGETWGGNSACGTFLTKRNDPTSTCTKH</sequence>
<evidence type="ECO:0000313" key="3">
    <source>
        <dbReference type="Proteomes" id="UP000054248"/>
    </source>
</evidence>
<dbReference type="AlphaFoldDB" id="A0A0C3LI58"/>
<dbReference type="EMBL" id="KN822947">
    <property type="protein sequence ID" value="KIO33683.1"/>
    <property type="molecule type" value="Genomic_DNA"/>
</dbReference>
<keyword evidence="3" id="KW-1185">Reference proteome</keyword>
<reference evidence="3" key="2">
    <citation type="submission" date="2015-01" db="EMBL/GenBank/DDBJ databases">
        <title>Evolutionary Origins and Diversification of the Mycorrhizal Mutualists.</title>
        <authorList>
            <consortium name="DOE Joint Genome Institute"/>
            <consortium name="Mycorrhizal Genomics Consortium"/>
            <person name="Kohler A."/>
            <person name="Kuo A."/>
            <person name="Nagy L.G."/>
            <person name="Floudas D."/>
            <person name="Copeland A."/>
            <person name="Barry K.W."/>
            <person name="Cichocki N."/>
            <person name="Veneault-Fourrey C."/>
            <person name="LaButti K."/>
            <person name="Lindquist E.A."/>
            <person name="Lipzen A."/>
            <person name="Lundell T."/>
            <person name="Morin E."/>
            <person name="Murat C."/>
            <person name="Riley R."/>
            <person name="Ohm R."/>
            <person name="Sun H."/>
            <person name="Tunlid A."/>
            <person name="Henrissat B."/>
            <person name="Grigoriev I.V."/>
            <person name="Hibbett D.S."/>
            <person name="Martin F."/>
        </authorList>
    </citation>
    <scope>NUCLEOTIDE SEQUENCE [LARGE SCALE GENOMIC DNA]</scope>
    <source>
        <strain evidence="3">MUT 4182</strain>
    </source>
</reference>
<dbReference type="Proteomes" id="UP000054248">
    <property type="component" value="Unassembled WGS sequence"/>
</dbReference>
<feature type="non-terminal residue" evidence="2">
    <location>
        <position position="68"/>
    </location>
</feature>
<feature type="compositionally biased region" description="Basic and acidic residues" evidence="1">
    <location>
        <begin position="19"/>
        <end position="38"/>
    </location>
</feature>
<gene>
    <name evidence="2" type="ORF">M407DRAFT_241028</name>
</gene>
<proteinExistence type="predicted"/>
<protein>
    <submittedName>
        <fullName evidence="2">Uncharacterized protein</fullName>
    </submittedName>
</protein>
<organism evidence="2 3">
    <name type="scientific">Tulasnella calospora MUT 4182</name>
    <dbReference type="NCBI Taxonomy" id="1051891"/>
    <lineage>
        <taxon>Eukaryota</taxon>
        <taxon>Fungi</taxon>
        <taxon>Dikarya</taxon>
        <taxon>Basidiomycota</taxon>
        <taxon>Agaricomycotina</taxon>
        <taxon>Agaricomycetes</taxon>
        <taxon>Cantharellales</taxon>
        <taxon>Tulasnellaceae</taxon>
        <taxon>Tulasnella</taxon>
    </lineage>
</organism>
<evidence type="ECO:0000313" key="2">
    <source>
        <dbReference type="EMBL" id="KIO33683.1"/>
    </source>
</evidence>
<name>A0A0C3LI58_9AGAM</name>
<accession>A0A0C3LI58</accession>
<evidence type="ECO:0000256" key="1">
    <source>
        <dbReference type="SAM" id="MobiDB-lite"/>
    </source>
</evidence>
<dbReference type="HOGENOM" id="CLU_2801181_0_0_1"/>
<reference evidence="2 3" key="1">
    <citation type="submission" date="2014-04" db="EMBL/GenBank/DDBJ databases">
        <authorList>
            <consortium name="DOE Joint Genome Institute"/>
            <person name="Kuo A."/>
            <person name="Girlanda M."/>
            <person name="Perotto S."/>
            <person name="Kohler A."/>
            <person name="Nagy L.G."/>
            <person name="Floudas D."/>
            <person name="Copeland A."/>
            <person name="Barry K.W."/>
            <person name="Cichocki N."/>
            <person name="Veneault-Fourrey C."/>
            <person name="LaButti K."/>
            <person name="Lindquist E.A."/>
            <person name="Lipzen A."/>
            <person name="Lundell T."/>
            <person name="Morin E."/>
            <person name="Murat C."/>
            <person name="Sun H."/>
            <person name="Tunlid A."/>
            <person name="Henrissat B."/>
            <person name="Grigoriev I.V."/>
            <person name="Hibbett D.S."/>
            <person name="Martin F."/>
            <person name="Nordberg H.P."/>
            <person name="Cantor M.N."/>
            <person name="Hua S.X."/>
        </authorList>
    </citation>
    <scope>NUCLEOTIDE SEQUENCE [LARGE SCALE GENOMIC DNA]</scope>
    <source>
        <strain evidence="2 3">MUT 4182</strain>
    </source>
</reference>